<accession>A9IZ22</accession>
<dbReference type="eggNOG" id="ENOG5033MG5">
    <property type="taxonomic scope" value="Bacteria"/>
</dbReference>
<organism evidence="1 2">
    <name type="scientific">Bartonella tribocorum (strain DSM 28219 / CCUG 45778 / CIP 105476 / IBS 506)</name>
    <dbReference type="NCBI Taxonomy" id="382640"/>
    <lineage>
        <taxon>Bacteria</taxon>
        <taxon>Pseudomonadati</taxon>
        <taxon>Pseudomonadota</taxon>
        <taxon>Alphaproteobacteria</taxon>
        <taxon>Hyphomicrobiales</taxon>
        <taxon>Bartonellaceae</taxon>
        <taxon>Bartonella</taxon>
    </lineage>
</organism>
<evidence type="ECO:0000313" key="1">
    <source>
        <dbReference type="EMBL" id="CAK02470.1"/>
    </source>
</evidence>
<gene>
    <name evidence="1" type="ordered locus">BT_2508</name>
</gene>
<name>A9IZ22_BART1</name>
<dbReference type="EMBL" id="AM260525">
    <property type="protein sequence ID" value="CAK02470.1"/>
    <property type="molecule type" value="Genomic_DNA"/>
</dbReference>
<dbReference type="KEGG" id="btr:BT_2508"/>
<protein>
    <submittedName>
        <fullName evidence="1">Uncharacterized protein</fullName>
    </submittedName>
</protein>
<dbReference type="Proteomes" id="UP000001592">
    <property type="component" value="Chromosome"/>
</dbReference>
<evidence type="ECO:0000313" key="2">
    <source>
        <dbReference type="Proteomes" id="UP000001592"/>
    </source>
</evidence>
<dbReference type="AlphaFoldDB" id="A9IZ22"/>
<keyword evidence="2" id="KW-1185">Reference proteome</keyword>
<dbReference type="HOGENOM" id="CLU_1253897_0_0_5"/>
<reference evidence="1 2" key="1">
    <citation type="journal article" date="2007" name="Nat. Genet.">
        <title>Genomic analysis of Bartonella identifies type IV secretion systems as host adaptability factors.</title>
        <authorList>
            <person name="Saenz H.L."/>
            <person name="Engel P."/>
            <person name="Stoeckli M.C."/>
            <person name="Lanz C."/>
            <person name="Raddatz G."/>
            <person name="Vayssier-Taussat M."/>
            <person name="Birtles R."/>
            <person name="Schuster S.C."/>
            <person name="Dehio C."/>
        </authorList>
    </citation>
    <scope>NUCLEOTIDE SEQUENCE [LARGE SCALE GENOMIC DNA]</scope>
    <source>
        <strain evidence="2">DSM 28219 / CCUG 45778 / CIP 105476 / IBS 506</strain>
    </source>
</reference>
<sequence length="203" mass="24298">MEYKKLFIGISITTTVPFFSSVIRTGKYSAQTPSHLSDFHESVVKGKYKSPFYKLWQYATKNKPSLYNDDVVHYHNKRYSQVKRIFAWYKCFLNFFLQLEKYIKQVTSTELQRSSLLKSRIFLYHSNNIGLRSLPYFISHVDLIPWIFTYTGNLLRKEKNNYKEYFKLNNSILKIYRIKGQRQKAPNKIGVYINKILHNKVYC</sequence>
<proteinExistence type="predicted"/>